<dbReference type="AlphaFoldDB" id="A0A067Q886"/>
<name>A0A067Q886_9AGAM</name>
<keyword evidence="2" id="KW-1185">Reference proteome</keyword>
<dbReference type="OrthoDB" id="3188288at2759"/>
<sequence>MTRSRSGQMDIKTDFVGWNRGMESKLDAIYSANGMQKLRGADLLRHPDSVTNLIADNPDCQESMRRMKREMCVLQRDLSRFVVNKSDAQEDFEGKWQALPPTNQEEHILEGIRRTCFATSDFVDRRLFVLEVRTSLLMKQRGRPFLDLLRSAIILTEDCSLS</sequence>
<evidence type="ECO:0000313" key="1">
    <source>
        <dbReference type="EMBL" id="KDQ63189.1"/>
    </source>
</evidence>
<dbReference type="HOGENOM" id="CLU_1635648_0_0_1"/>
<proteinExistence type="predicted"/>
<dbReference type="InParanoid" id="A0A067Q886"/>
<evidence type="ECO:0000313" key="2">
    <source>
        <dbReference type="Proteomes" id="UP000027265"/>
    </source>
</evidence>
<dbReference type="Proteomes" id="UP000027265">
    <property type="component" value="Unassembled WGS sequence"/>
</dbReference>
<reference evidence="2" key="1">
    <citation type="journal article" date="2014" name="Proc. Natl. Acad. Sci. U.S.A.">
        <title>Extensive sampling of basidiomycete genomes demonstrates inadequacy of the white-rot/brown-rot paradigm for wood decay fungi.</title>
        <authorList>
            <person name="Riley R."/>
            <person name="Salamov A.A."/>
            <person name="Brown D.W."/>
            <person name="Nagy L.G."/>
            <person name="Floudas D."/>
            <person name="Held B.W."/>
            <person name="Levasseur A."/>
            <person name="Lombard V."/>
            <person name="Morin E."/>
            <person name="Otillar R."/>
            <person name="Lindquist E.A."/>
            <person name="Sun H."/>
            <person name="LaButti K.M."/>
            <person name="Schmutz J."/>
            <person name="Jabbour D."/>
            <person name="Luo H."/>
            <person name="Baker S.E."/>
            <person name="Pisabarro A.G."/>
            <person name="Walton J.D."/>
            <person name="Blanchette R.A."/>
            <person name="Henrissat B."/>
            <person name="Martin F."/>
            <person name="Cullen D."/>
            <person name="Hibbett D.S."/>
            <person name="Grigoriev I.V."/>
        </authorList>
    </citation>
    <scope>NUCLEOTIDE SEQUENCE [LARGE SCALE GENOMIC DNA]</scope>
    <source>
        <strain evidence="2">MUCL 33604</strain>
    </source>
</reference>
<organism evidence="1 2">
    <name type="scientific">Jaapia argillacea MUCL 33604</name>
    <dbReference type="NCBI Taxonomy" id="933084"/>
    <lineage>
        <taxon>Eukaryota</taxon>
        <taxon>Fungi</taxon>
        <taxon>Dikarya</taxon>
        <taxon>Basidiomycota</taxon>
        <taxon>Agaricomycotina</taxon>
        <taxon>Agaricomycetes</taxon>
        <taxon>Agaricomycetidae</taxon>
        <taxon>Jaapiales</taxon>
        <taxon>Jaapiaceae</taxon>
        <taxon>Jaapia</taxon>
    </lineage>
</organism>
<protein>
    <submittedName>
        <fullName evidence="1">Uncharacterized protein</fullName>
    </submittedName>
</protein>
<gene>
    <name evidence="1" type="ORF">JAAARDRAFT_202680</name>
</gene>
<dbReference type="EMBL" id="KL197710">
    <property type="protein sequence ID" value="KDQ63189.1"/>
    <property type="molecule type" value="Genomic_DNA"/>
</dbReference>
<accession>A0A067Q886</accession>